<accession>A0A6A5YW00</accession>
<keyword evidence="8" id="KW-1133">Transmembrane helix</keyword>
<dbReference type="GO" id="GO:0005506">
    <property type="term" value="F:iron ion binding"/>
    <property type="evidence" value="ECO:0007669"/>
    <property type="project" value="InterPro"/>
</dbReference>
<reference evidence="9" key="1">
    <citation type="journal article" date="2020" name="Stud. Mycol.">
        <title>101 Dothideomycetes genomes: a test case for predicting lifestyles and emergence of pathogens.</title>
        <authorList>
            <person name="Haridas S."/>
            <person name="Albert R."/>
            <person name="Binder M."/>
            <person name="Bloem J."/>
            <person name="Labutti K."/>
            <person name="Salamov A."/>
            <person name="Andreopoulos B."/>
            <person name="Baker S."/>
            <person name="Barry K."/>
            <person name="Bills G."/>
            <person name="Bluhm B."/>
            <person name="Cannon C."/>
            <person name="Castanera R."/>
            <person name="Culley D."/>
            <person name="Daum C."/>
            <person name="Ezra D."/>
            <person name="Gonzalez J."/>
            <person name="Henrissat B."/>
            <person name="Kuo A."/>
            <person name="Liang C."/>
            <person name="Lipzen A."/>
            <person name="Lutzoni F."/>
            <person name="Magnuson J."/>
            <person name="Mondo S."/>
            <person name="Nolan M."/>
            <person name="Ohm R."/>
            <person name="Pangilinan J."/>
            <person name="Park H.-J."/>
            <person name="Ramirez L."/>
            <person name="Alfaro M."/>
            <person name="Sun H."/>
            <person name="Tritt A."/>
            <person name="Yoshinaga Y."/>
            <person name="Zwiers L.-H."/>
            <person name="Turgeon B."/>
            <person name="Goodwin S."/>
            <person name="Spatafora J."/>
            <person name="Crous P."/>
            <person name="Grigoriev I."/>
        </authorList>
    </citation>
    <scope>NUCLEOTIDE SEQUENCE</scope>
    <source>
        <strain evidence="9">CBS 627.86</strain>
    </source>
</reference>
<keyword evidence="7" id="KW-0349">Heme</keyword>
<evidence type="ECO:0000256" key="2">
    <source>
        <dbReference type="ARBA" id="ARBA00010617"/>
    </source>
</evidence>
<keyword evidence="6 7" id="KW-0503">Monooxygenase</keyword>
<dbReference type="PRINTS" id="PR01239">
    <property type="entry name" value="EP450IICYP52"/>
</dbReference>
<dbReference type="EMBL" id="ML977334">
    <property type="protein sequence ID" value="KAF2111409.1"/>
    <property type="molecule type" value="Genomic_DNA"/>
</dbReference>
<evidence type="ECO:0000313" key="10">
    <source>
        <dbReference type="Proteomes" id="UP000799770"/>
    </source>
</evidence>
<dbReference type="InterPro" id="IPR017972">
    <property type="entry name" value="Cyt_P450_CS"/>
</dbReference>
<dbReference type="PROSITE" id="PS00086">
    <property type="entry name" value="CYTOCHROME_P450"/>
    <property type="match status" value="1"/>
</dbReference>
<keyword evidence="10" id="KW-1185">Reference proteome</keyword>
<evidence type="ECO:0000256" key="7">
    <source>
        <dbReference type="RuleBase" id="RU000461"/>
    </source>
</evidence>
<dbReference type="PRINTS" id="PR00385">
    <property type="entry name" value="P450"/>
</dbReference>
<dbReference type="AlphaFoldDB" id="A0A6A5YW00"/>
<evidence type="ECO:0000256" key="8">
    <source>
        <dbReference type="SAM" id="Phobius"/>
    </source>
</evidence>
<dbReference type="InterPro" id="IPR036396">
    <property type="entry name" value="Cyt_P450_sf"/>
</dbReference>
<keyword evidence="8" id="KW-0812">Transmembrane</keyword>
<dbReference type="SUPFAM" id="SSF48264">
    <property type="entry name" value="Cytochrome P450"/>
    <property type="match status" value="1"/>
</dbReference>
<gene>
    <name evidence="9" type="ORF">BDV96DRAFT_603008</name>
</gene>
<sequence length="484" mass="54290">MDVVKSPTGVAFSIFAVSVCLAVFFNTRQRRALETKNGCAPPPRFNNKEPITAIDYTYNLFTDVHNMFINHARYGKTFSVNPWIGPRSIVTADVENIKHVFQSKDWGNFWRREPFSPFTGIGLLTEDGAEWNDARKAVKPSFAKNNLSDLSYFSHVIDGLIEQIPADGQQIDMQPMFIKSFVDNALYFILGYDVNNPPEGIPSSRDQFLDSWGKAIEGTGLRLMLGGFRSLLPTGAYKRVCGQVHDFVAFCVERASIDTDNGSKNMAKTFLSLGRDKLWIRNHLVQGIIGAQDTTSILLSNTVYFLARSPAHWKFLREEALRQGDSMFEWDALRNNTVIQNMLFESLRLRPLFPALQRQAYVDTIIPTGGGPSGTSPIFVPAGSEFLPSFYVLHRDPAVFGPDVESFEPDRWNSIKPTQWEFMGFGGGPRSCLGKEKSLVEGAYVLAKLAGKFEKLEARDEKEWIGESKITCANKHGCKVAFFS</sequence>
<name>A0A6A5YW00_9PLEO</name>
<keyword evidence="5 7" id="KW-0408">Iron</keyword>
<keyword evidence="3 7" id="KW-0479">Metal-binding</keyword>
<dbReference type="Pfam" id="PF00067">
    <property type="entry name" value="p450"/>
    <property type="match status" value="1"/>
</dbReference>
<organism evidence="9 10">
    <name type="scientific">Lophiotrema nucula</name>
    <dbReference type="NCBI Taxonomy" id="690887"/>
    <lineage>
        <taxon>Eukaryota</taxon>
        <taxon>Fungi</taxon>
        <taxon>Dikarya</taxon>
        <taxon>Ascomycota</taxon>
        <taxon>Pezizomycotina</taxon>
        <taxon>Dothideomycetes</taxon>
        <taxon>Pleosporomycetidae</taxon>
        <taxon>Pleosporales</taxon>
        <taxon>Lophiotremataceae</taxon>
        <taxon>Lophiotrema</taxon>
    </lineage>
</organism>
<dbReference type="Proteomes" id="UP000799770">
    <property type="component" value="Unassembled WGS sequence"/>
</dbReference>
<protein>
    <submittedName>
        <fullName evidence="9">Cytochrome P450 alkane hydroxylase-like protein</fullName>
    </submittedName>
</protein>
<dbReference type="InterPro" id="IPR001128">
    <property type="entry name" value="Cyt_P450"/>
</dbReference>
<evidence type="ECO:0000313" key="9">
    <source>
        <dbReference type="EMBL" id="KAF2111409.1"/>
    </source>
</evidence>
<comment type="cofactor">
    <cofactor evidence="1">
        <name>heme</name>
        <dbReference type="ChEBI" id="CHEBI:30413"/>
    </cofactor>
</comment>
<comment type="similarity">
    <text evidence="2 7">Belongs to the cytochrome P450 family.</text>
</comment>
<evidence type="ECO:0000256" key="5">
    <source>
        <dbReference type="ARBA" id="ARBA00023004"/>
    </source>
</evidence>
<evidence type="ECO:0000256" key="3">
    <source>
        <dbReference type="ARBA" id="ARBA00022723"/>
    </source>
</evidence>
<dbReference type="PANTHER" id="PTHR24287">
    <property type="entry name" value="P450, PUTATIVE (EUROFUNG)-RELATED"/>
    <property type="match status" value="1"/>
</dbReference>
<dbReference type="PANTHER" id="PTHR24287:SF17">
    <property type="entry name" value="P450, PUTATIVE (EUROFUNG)-RELATED"/>
    <property type="match status" value="1"/>
</dbReference>
<dbReference type="InterPro" id="IPR002974">
    <property type="entry name" value="Cyt_P450_E_CYP52_ascomycetes"/>
</dbReference>
<dbReference type="GO" id="GO:0020037">
    <property type="term" value="F:heme binding"/>
    <property type="evidence" value="ECO:0007669"/>
    <property type="project" value="InterPro"/>
</dbReference>
<evidence type="ECO:0000256" key="1">
    <source>
        <dbReference type="ARBA" id="ARBA00001971"/>
    </source>
</evidence>
<evidence type="ECO:0000256" key="4">
    <source>
        <dbReference type="ARBA" id="ARBA00023002"/>
    </source>
</evidence>
<dbReference type="InterPro" id="IPR047146">
    <property type="entry name" value="Cyt_P450_E_CYP52_fungi"/>
</dbReference>
<dbReference type="GO" id="GO:0016712">
    <property type="term" value="F:oxidoreductase activity, acting on paired donors, with incorporation or reduction of molecular oxygen, reduced flavin or flavoprotein as one donor, and incorporation of one atom of oxygen"/>
    <property type="evidence" value="ECO:0007669"/>
    <property type="project" value="InterPro"/>
</dbReference>
<keyword evidence="8" id="KW-0472">Membrane</keyword>
<keyword evidence="4 7" id="KW-0560">Oxidoreductase</keyword>
<dbReference type="OrthoDB" id="1470350at2759"/>
<dbReference type="Gene3D" id="1.10.630.10">
    <property type="entry name" value="Cytochrome P450"/>
    <property type="match status" value="1"/>
</dbReference>
<feature type="transmembrane region" description="Helical" evidence="8">
    <location>
        <begin position="6"/>
        <end position="26"/>
    </location>
</feature>
<evidence type="ECO:0000256" key="6">
    <source>
        <dbReference type="ARBA" id="ARBA00023033"/>
    </source>
</evidence>
<proteinExistence type="inferred from homology"/>